<evidence type="ECO:0000313" key="3">
    <source>
        <dbReference type="Proteomes" id="UP001500556"/>
    </source>
</evidence>
<proteinExistence type="predicted"/>
<feature type="compositionally biased region" description="Basic and acidic residues" evidence="1">
    <location>
        <begin position="136"/>
        <end position="146"/>
    </location>
</feature>
<protein>
    <recommendedName>
        <fullName evidence="4">SnoaL-like domain-containing protein</fullName>
    </recommendedName>
</protein>
<sequence>MPSPDHDEVLATVDTFIAAFVSGPGVVDGAVRLRGVLDPGAVIVRAGDAAPTTYSVDTFVEPRVELLQSGALEDFREWVTGARVDLSGDIAQVWCTYAKEWVADGERQQGNGTKSIQLVRTRDRWRITAVVWEDERPGLRVQEPRPSDPQGQPPGQ</sequence>
<gene>
    <name evidence="2" type="ORF">GCM10025782_35930</name>
</gene>
<dbReference type="EMBL" id="BAABLO010000013">
    <property type="protein sequence ID" value="GAA4733350.1"/>
    <property type="molecule type" value="Genomic_DNA"/>
</dbReference>
<comment type="caution">
    <text evidence="2">The sequence shown here is derived from an EMBL/GenBank/DDBJ whole genome shotgun (WGS) entry which is preliminary data.</text>
</comment>
<evidence type="ECO:0000313" key="2">
    <source>
        <dbReference type="EMBL" id="GAA4733350.1"/>
    </source>
</evidence>
<dbReference type="Gene3D" id="3.10.450.50">
    <property type="match status" value="1"/>
</dbReference>
<accession>A0ABP8YLA8</accession>
<dbReference type="InterPro" id="IPR032710">
    <property type="entry name" value="NTF2-like_dom_sf"/>
</dbReference>
<dbReference type="SUPFAM" id="SSF54427">
    <property type="entry name" value="NTF2-like"/>
    <property type="match status" value="1"/>
</dbReference>
<evidence type="ECO:0000256" key="1">
    <source>
        <dbReference type="SAM" id="MobiDB-lite"/>
    </source>
</evidence>
<dbReference type="Proteomes" id="UP001500556">
    <property type="component" value="Unassembled WGS sequence"/>
</dbReference>
<name>A0ABP8YLA8_9MICO</name>
<evidence type="ECO:0008006" key="4">
    <source>
        <dbReference type="Google" id="ProtNLM"/>
    </source>
</evidence>
<feature type="region of interest" description="Disordered" evidence="1">
    <location>
        <begin position="136"/>
        <end position="156"/>
    </location>
</feature>
<reference evidence="3" key="1">
    <citation type="journal article" date="2019" name="Int. J. Syst. Evol. Microbiol.">
        <title>The Global Catalogue of Microorganisms (GCM) 10K type strain sequencing project: providing services to taxonomists for standard genome sequencing and annotation.</title>
        <authorList>
            <consortium name="The Broad Institute Genomics Platform"/>
            <consortium name="The Broad Institute Genome Sequencing Center for Infectious Disease"/>
            <person name="Wu L."/>
            <person name="Ma J."/>
        </authorList>
    </citation>
    <scope>NUCLEOTIDE SEQUENCE [LARGE SCALE GENOMIC DNA]</scope>
    <source>
        <strain evidence="3">JCM 18961</strain>
    </source>
</reference>
<organism evidence="2 3">
    <name type="scientific">Pedococcus ginsenosidimutans</name>
    <dbReference type="NCBI Taxonomy" id="490570"/>
    <lineage>
        <taxon>Bacteria</taxon>
        <taxon>Bacillati</taxon>
        <taxon>Actinomycetota</taxon>
        <taxon>Actinomycetes</taxon>
        <taxon>Micrococcales</taxon>
        <taxon>Intrasporangiaceae</taxon>
        <taxon>Pedococcus</taxon>
    </lineage>
</organism>
<keyword evidence="3" id="KW-1185">Reference proteome</keyword>
<dbReference type="RefSeq" id="WP_345505242.1">
    <property type="nucleotide sequence ID" value="NZ_BAABLO010000013.1"/>
</dbReference>